<feature type="domain" description="DUF4174" evidence="2">
    <location>
        <begin position="54"/>
        <end position="155"/>
    </location>
</feature>
<gene>
    <name evidence="3" type="ORF">CBW24_11700</name>
</gene>
<accession>A0A291M3X9</accession>
<organism evidence="3 4">
    <name type="scientific">Pacificitalea manganoxidans</name>
    <dbReference type="NCBI Taxonomy" id="1411902"/>
    <lineage>
        <taxon>Bacteria</taxon>
        <taxon>Pseudomonadati</taxon>
        <taxon>Pseudomonadota</taxon>
        <taxon>Alphaproteobacteria</taxon>
        <taxon>Rhodobacterales</taxon>
        <taxon>Paracoccaceae</taxon>
        <taxon>Pacificitalea</taxon>
    </lineage>
</organism>
<proteinExistence type="predicted"/>
<keyword evidence="4" id="KW-1185">Reference proteome</keyword>
<evidence type="ECO:0000259" key="2">
    <source>
        <dbReference type="Pfam" id="PF13778"/>
    </source>
</evidence>
<keyword evidence="1" id="KW-0732">Signal</keyword>
<dbReference type="Pfam" id="PF13778">
    <property type="entry name" value="DUF4174"/>
    <property type="match status" value="1"/>
</dbReference>
<dbReference type="Proteomes" id="UP000219050">
    <property type="component" value="Chromosome"/>
</dbReference>
<dbReference type="EMBL" id="CP021404">
    <property type="protein sequence ID" value="ATI43435.1"/>
    <property type="molecule type" value="Genomic_DNA"/>
</dbReference>
<name>A0A291M3X9_9RHOB</name>
<evidence type="ECO:0000313" key="3">
    <source>
        <dbReference type="EMBL" id="ATI43435.1"/>
    </source>
</evidence>
<sequence length="161" mass="17495">MVAPDAATAVGRAAEAAADTDAARTEIATEAEAVVSELAPGSGVPLLDAADVEIDDFLWVNRLVIVFSDTPADPRFTRQLEMLTARPADLATRDVVVIVDTDRNSGSPARARLRPRGFSMVLIGKDGEVDLRKPFPWDVRELSRSIDKTPLRQQEIRDGSR</sequence>
<dbReference type="OrthoDB" id="7362103at2"/>
<evidence type="ECO:0000256" key="1">
    <source>
        <dbReference type="ARBA" id="ARBA00022729"/>
    </source>
</evidence>
<reference evidence="3 4" key="1">
    <citation type="submission" date="2017-05" db="EMBL/GenBank/DDBJ databases">
        <title>Comparative genomic and metabolic analysis of manganese-oxidizing mechanisms in Celeribater manganoxidans DY25T: its adaption to the environment of polymetallic nodule.</title>
        <authorList>
            <person name="Wang X."/>
        </authorList>
    </citation>
    <scope>NUCLEOTIDE SEQUENCE [LARGE SCALE GENOMIC DNA]</scope>
    <source>
        <strain evidence="3 4">DY25</strain>
    </source>
</reference>
<evidence type="ECO:0000313" key="4">
    <source>
        <dbReference type="Proteomes" id="UP000219050"/>
    </source>
</evidence>
<dbReference type="AlphaFoldDB" id="A0A291M3X9"/>
<protein>
    <recommendedName>
        <fullName evidence="2">DUF4174 domain-containing protein</fullName>
    </recommendedName>
</protein>
<dbReference type="InterPro" id="IPR025232">
    <property type="entry name" value="DUF4174"/>
</dbReference>
<dbReference type="KEGG" id="cmag:CBW24_11700"/>